<keyword evidence="2" id="KW-0732">Signal</keyword>
<feature type="domain" description="Alpha/beta hydrolase fold-3" evidence="3">
    <location>
        <begin position="157"/>
        <end position="223"/>
    </location>
</feature>
<dbReference type="EMBL" id="JBELQC010000001">
    <property type="protein sequence ID" value="MFL9840441.1"/>
    <property type="molecule type" value="Genomic_DNA"/>
</dbReference>
<evidence type="ECO:0000256" key="2">
    <source>
        <dbReference type="SAM" id="SignalP"/>
    </source>
</evidence>
<dbReference type="Pfam" id="PF07859">
    <property type="entry name" value="Abhydrolase_3"/>
    <property type="match status" value="1"/>
</dbReference>
<comment type="caution">
    <text evidence="4">The sequence shown here is derived from an EMBL/GenBank/DDBJ whole genome shotgun (WGS) entry which is preliminary data.</text>
</comment>
<evidence type="ECO:0000259" key="3">
    <source>
        <dbReference type="Pfam" id="PF07859"/>
    </source>
</evidence>
<dbReference type="InterPro" id="IPR013094">
    <property type="entry name" value="AB_hydrolase_3"/>
</dbReference>
<feature type="signal peptide" evidence="2">
    <location>
        <begin position="1"/>
        <end position="25"/>
    </location>
</feature>
<dbReference type="PANTHER" id="PTHR48081:SF6">
    <property type="entry name" value="PEPTIDASE S9 PROLYL OLIGOPEPTIDASE CATALYTIC DOMAIN-CONTAINING PROTEIN"/>
    <property type="match status" value="1"/>
</dbReference>
<reference evidence="4 5" key="1">
    <citation type="submission" date="2024-06" db="EMBL/GenBank/DDBJ databases">
        <authorList>
            <person name="Kaempfer P."/>
            <person name="Viver T."/>
        </authorList>
    </citation>
    <scope>NUCLEOTIDE SEQUENCE [LARGE SCALE GENOMIC DNA]</scope>
    <source>
        <strain evidence="4 5">ST-64</strain>
    </source>
</reference>
<dbReference type="PANTHER" id="PTHR48081">
    <property type="entry name" value="AB HYDROLASE SUPERFAMILY PROTEIN C4A8.06C"/>
    <property type="match status" value="1"/>
</dbReference>
<keyword evidence="5" id="KW-1185">Reference proteome</keyword>
<protein>
    <submittedName>
        <fullName evidence="4">Alpha/beta hydrolase</fullName>
    </submittedName>
</protein>
<evidence type="ECO:0000313" key="4">
    <source>
        <dbReference type="EMBL" id="MFL9840441.1"/>
    </source>
</evidence>
<sequence length="307" mass="32340">MIGFRRSCAIAALLTTLMSAPGSLAQQPPRFVHVVIEAPRQPGAEPLATAPKQGPDREQWMLQNGTIGVRNVSHPTLTPVLPAGPATGAAVIVAPGGGFLGLSIDAEGWQVARWLANHGIAAFVLKYRVLPTPRDNAVWDAEFNRMIGGEKVSFANPKDTPPEALADGLAALAHVRANAARYGVDPDRVGFMGFSAGGFLTRSVVAQGGATMPAFAAPIYPNMAAMAVPANAPPMFVTIAADDFLLRDVDGFPLVESYRKAGRPIEFHLLANGGHGFGLGRPGTASAGWIEQFYRWLDSIGMLKPAG</sequence>
<dbReference type="InterPro" id="IPR050300">
    <property type="entry name" value="GDXG_lipolytic_enzyme"/>
</dbReference>
<evidence type="ECO:0000256" key="1">
    <source>
        <dbReference type="ARBA" id="ARBA00022801"/>
    </source>
</evidence>
<dbReference type="RefSeq" id="WP_408077378.1">
    <property type="nucleotide sequence ID" value="NZ_JBELQC010000001.1"/>
</dbReference>
<proteinExistence type="predicted"/>
<feature type="chain" id="PRO_5046206258" evidence="2">
    <location>
        <begin position="26"/>
        <end position="307"/>
    </location>
</feature>
<evidence type="ECO:0000313" key="5">
    <source>
        <dbReference type="Proteomes" id="UP001629244"/>
    </source>
</evidence>
<keyword evidence="1 4" id="KW-0378">Hydrolase</keyword>
<gene>
    <name evidence="4" type="ORF">ABS767_05645</name>
</gene>
<name>A0ABW8YJH8_9SPHN</name>
<dbReference type="Proteomes" id="UP001629244">
    <property type="component" value="Unassembled WGS sequence"/>
</dbReference>
<accession>A0ABW8YJH8</accession>
<organism evidence="4 5">
    <name type="scientific">Sphingomonas plantiphila</name>
    <dbReference type="NCBI Taxonomy" id="3163295"/>
    <lineage>
        <taxon>Bacteria</taxon>
        <taxon>Pseudomonadati</taxon>
        <taxon>Pseudomonadota</taxon>
        <taxon>Alphaproteobacteria</taxon>
        <taxon>Sphingomonadales</taxon>
        <taxon>Sphingomonadaceae</taxon>
        <taxon>Sphingomonas</taxon>
    </lineage>
</organism>
<dbReference type="Gene3D" id="3.40.50.1820">
    <property type="entry name" value="alpha/beta hydrolase"/>
    <property type="match status" value="1"/>
</dbReference>
<dbReference type="GO" id="GO:0016787">
    <property type="term" value="F:hydrolase activity"/>
    <property type="evidence" value="ECO:0007669"/>
    <property type="project" value="UniProtKB-KW"/>
</dbReference>
<dbReference type="SUPFAM" id="SSF53474">
    <property type="entry name" value="alpha/beta-Hydrolases"/>
    <property type="match status" value="1"/>
</dbReference>
<dbReference type="InterPro" id="IPR029058">
    <property type="entry name" value="AB_hydrolase_fold"/>
</dbReference>